<organism evidence="7 8">
    <name type="scientific">Adiantum capillus-veneris</name>
    <name type="common">Maidenhair fern</name>
    <dbReference type="NCBI Taxonomy" id="13818"/>
    <lineage>
        <taxon>Eukaryota</taxon>
        <taxon>Viridiplantae</taxon>
        <taxon>Streptophyta</taxon>
        <taxon>Embryophyta</taxon>
        <taxon>Tracheophyta</taxon>
        <taxon>Polypodiopsida</taxon>
        <taxon>Polypodiidae</taxon>
        <taxon>Polypodiales</taxon>
        <taxon>Pteridineae</taxon>
        <taxon>Pteridaceae</taxon>
        <taxon>Vittarioideae</taxon>
        <taxon>Adiantum</taxon>
    </lineage>
</organism>
<feature type="domain" description="DNA replication complex GINS protein PSF1 C-terminal" evidence="6">
    <location>
        <begin position="188"/>
        <end position="238"/>
    </location>
</feature>
<dbReference type="SUPFAM" id="SSF158573">
    <property type="entry name" value="GINS helical bundle-like"/>
    <property type="match status" value="1"/>
</dbReference>
<dbReference type="OrthoDB" id="10252587at2759"/>
<keyword evidence="8" id="KW-1185">Reference proteome</keyword>
<keyword evidence="3" id="KW-0235">DNA replication</keyword>
<evidence type="ECO:0000256" key="2">
    <source>
        <dbReference type="ARBA" id="ARBA00006677"/>
    </source>
</evidence>
<keyword evidence="4" id="KW-0539">Nucleus</keyword>
<feature type="domain" description="GINS subunit" evidence="5">
    <location>
        <begin position="104"/>
        <end position="176"/>
    </location>
</feature>
<comment type="subcellular location">
    <subcellularLocation>
        <location evidence="1">Nucleus</location>
    </subcellularLocation>
</comment>
<accession>A0A9D4Z777</accession>
<dbReference type="PANTHER" id="PTHR12914">
    <property type="entry name" value="PARTNER OF SLD5"/>
    <property type="match status" value="1"/>
</dbReference>
<evidence type="ECO:0008006" key="9">
    <source>
        <dbReference type="Google" id="ProtNLM"/>
    </source>
</evidence>
<dbReference type="Proteomes" id="UP000886520">
    <property type="component" value="Chromosome 21"/>
</dbReference>
<dbReference type="InterPro" id="IPR021151">
    <property type="entry name" value="GINS_A"/>
</dbReference>
<evidence type="ECO:0000256" key="3">
    <source>
        <dbReference type="ARBA" id="ARBA00022705"/>
    </source>
</evidence>
<protein>
    <recommendedName>
        <fullName evidence="9">DNA replication complex GINS protein PSF1</fullName>
    </recommendedName>
</protein>
<evidence type="ECO:0000256" key="1">
    <source>
        <dbReference type="ARBA" id="ARBA00004123"/>
    </source>
</evidence>
<comment type="similarity">
    <text evidence="2">Belongs to the GINS1/PSF1 family.</text>
</comment>
<dbReference type="EMBL" id="JABFUD020000021">
    <property type="protein sequence ID" value="KAI5063172.1"/>
    <property type="molecule type" value="Genomic_DNA"/>
</dbReference>
<dbReference type="Pfam" id="PF05916">
    <property type="entry name" value="Sld5"/>
    <property type="match status" value="1"/>
</dbReference>
<dbReference type="GO" id="GO:1902983">
    <property type="term" value="P:DNA strand elongation involved in mitotic DNA replication"/>
    <property type="evidence" value="ECO:0007669"/>
    <property type="project" value="TreeGrafter"/>
</dbReference>
<evidence type="ECO:0000313" key="7">
    <source>
        <dbReference type="EMBL" id="KAI5063172.1"/>
    </source>
</evidence>
<evidence type="ECO:0000313" key="8">
    <source>
        <dbReference type="Proteomes" id="UP000886520"/>
    </source>
</evidence>
<proteinExistence type="inferred from homology"/>
<sequence>MPLEAVITNCYILVSVSPLDVLRTDHTFGKHTRTRTQTEEERMFGRRAAQLCSELAQNDDDRLRRFDNDLFDQVIEEANEHYHQLETRMVKMQQEGLDIETTQNRDYFGALIHHLSLVRNKRCLMSYVYNRSQSVQRLRWQLGAVLPADLQEKLNFSEKEFFKNYSDLLGSYMTSIDLDLTVDTTPPKDPYIQVRVMDDLGEVLLDDQSTTLLRNSIHLMKRTEAESLISQGLLEEFTG</sequence>
<dbReference type="InterPro" id="IPR036224">
    <property type="entry name" value="GINS_bundle-like_dom_sf"/>
</dbReference>
<name>A0A9D4Z777_ADICA</name>
<gene>
    <name evidence="7" type="ORF">GOP47_0021719</name>
</gene>
<comment type="caution">
    <text evidence="7">The sequence shown here is derived from an EMBL/GenBank/DDBJ whole genome shotgun (WGS) entry which is preliminary data.</text>
</comment>
<evidence type="ECO:0000259" key="5">
    <source>
        <dbReference type="Pfam" id="PF05916"/>
    </source>
</evidence>
<dbReference type="Gene3D" id="1.20.58.1030">
    <property type="match status" value="1"/>
</dbReference>
<evidence type="ECO:0000256" key="4">
    <source>
        <dbReference type="ARBA" id="ARBA00023242"/>
    </source>
</evidence>
<dbReference type="Pfam" id="PF24997">
    <property type="entry name" value="PSF1_C"/>
    <property type="match status" value="1"/>
</dbReference>
<dbReference type="CDD" id="cd21696">
    <property type="entry name" value="GINS_B_Psf1"/>
    <property type="match status" value="1"/>
</dbReference>
<dbReference type="PANTHER" id="PTHR12914:SF2">
    <property type="entry name" value="DNA REPLICATION COMPLEX GINS PROTEIN PSF1"/>
    <property type="match status" value="1"/>
</dbReference>
<dbReference type="InterPro" id="IPR056783">
    <property type="entry name" value="PSF1_C"/>
</dbReference>
<evidence type="ECO:0000259" key="6">
    <source>
        <dbReference type="Pfam" id="PF24997"/>
    </source>
</evidence>
<dbReference type="GO" id="GO:0000811">
    <property type="term" value="C:GINS complex"/>
    <property type="evidence" value="ECO:0007669"/>
    <property type="project" value="InterPro"/>
</dbReference>
<dbReference type="AlphaFoldDB" id="A0A9D4Z777"/>
<dbReference type="InterPro" id="IPR005339">
    <property type="entry name" value="GINS_Psf1"/>
</dbReference>
<reference evidence="7" key="1">
    <citation type="submission" date="2021-01" db="EMBL/GenBank/DDBJ databases">
        <title>Adiantum capillus-veneris genome.</title>
        <authorList>
            <person name="Fang Y."/>
            <person name="Liao Q."/>
        </authorList>
    </citation>
    <scope>NUCLEOTIDE SEQUENCE</scope>
    <source>
        <strain evidence="7">H3</strain>
        <tissue evidence="7">Leaf</tissue>
    </source>
</reference>
<dbReference type="CDD" id="cd11710">
    <property type="entry name" value="GINS_A_psf1"/>
    <property type="match status" value="1"/>
</dbReference>